<dbReference type="Gene3D" id="2.60.40.1170">
    <property type="entry name" value="Mu homology domain, subdomain B"/>
    <property type="match status" value="2"/>
</dbReference>
<dbReference type="GO" id="GO:0012505">
    <property type="term" value="C:endomembrane system"/>
    <property type="evidence" value="ECO:0007669"/>
    <property type="project" value="UniProtKB-SubCell"/>
</dbReference>
<dbReference type="AlphaFoldDB" id="A0A914CYC8"/>
<dbReference type="InterPro" id="IPR036168">
    <property type="entry name" value="AP2_Mu_C_sf"/>
</dbReference>
<keyword evidence="4" id="KW-0472">Membrane</keyword>
<organism evidence="6 7">
    <name type="scientific">Acrobeloides nanus</name>
    <dbReference type="NCBI Taxonomy" id="290746"/>
    <lineage>
        <taxon>Eukaryota</taxon>
        <taxon>Metazoa</taxon>
        <taxon>Ecdysozoa</taxon>
        <taxon>Nematoda</taxon>
        <taxon>Chromadorea</taxon>
        <taxon>Rhabditida</taxon>
        <taxon>Tylenchina</taxon>
        <taxon>Cephalobomorpha</taxon>
        <taxon>Cephaloboidea</taxon>
        <taxon>Cephalobidae</taxon>
        <taxon>Acrobeloides</taxon>
    </lineage>
</organism>
<reference evidence="7" key="1">
    <citation type="submission" date="2022-11" db="UniProtKB">
        <authorList>
            <consortium name="WormBaseParasite"/>
        </authorList>
    </citation>
    <scope>IDENTIFICATION</scope>
</reference>
<evidence type="ECO:0000256" key="4">
    <source>
        <dbReference type="ARBA" id="ARBA00023136"/>
    </source>
</evidence>
<evidence type="ECO:0000313" key="6">
    <source>
        <dbReference type="Proteomes" id="UP000887540"/>
    </source>
</evidence>
<dbReference type="PRINTS" id="PR00314">
    <property type="entry name" value="CLATHRINADPT"/>
</dbReference>
<keyword evidence="3" id="KW-0653">Protein transport</keyword>
<feature type="domain" description="MHD" evidence="5">
    <location>
        <begin position="1"/>
        <end position="209"/>
    </location>
</feature>
<accession>A0A914CYC8</accession>
<keyword evidence="2" id="KW-0813">Transport</keyword>
<dbReference type="GO" id="GO:0030131">
    <property type="term" value="C:clathrin adaptor complex"/>
    <property type="evidence" value="ECO:0007669"/>
    <property type="project" value="InterPro"/>
</dbReference>
<dbReference type="Proteomes" id="UP000887540">
    <property type="component" value="Unplaced"/>
</dbReference>
<evidence type="ECO:0000313" key="7">
    <source>
        <dbReference type="WBParaSite" id="ACRNAN_scaffold1627.g6609.t1"/>
    </source>
</evidence>
<dbReference type="InterPro" id="IPR050431">
    <property type="entry name" value="Adaptor_comp_med_subunit"/>
</dbReference>
<evidence type="ECO:0000256" key="3">
    <source>
        <dbReference type="ARBA" id="ARBA00022927"/>
    </source>
</evidence>
<dbReference type="GO" id="GO:0006886">
    <property type="term" value="P:intracellular protein transport"/>
    <property type="evidence" value="ECO:0007669"/>
    <property type="project" value="InterPro"/>
</dbReference>
<evidence type="ECO:0000256" key="2">
    <source>
        <dbReference type="ARBA" id="ARBA00022448"/>
    </source>
</evidence>
<sequence length="214" mass="24647">MTNLDHLMWKPDVFANEDFQFHPWVTSANLGQEKIIDFMPPDGNFELLRYRITENVHIPFQIAPVIRAISQNRIDILITVKSVFKPSRLSQKIKLQIPIPPHTKNVLLSCSKGMAKHKADNNTITWKIKRMGGMKETQLRAKIELSDDNYSDMAWAELPVLMMNFELPFALSGIKMIKLNVCEPNLKISNGDVIKWVRYMSIAGVYEIKYKTVS</sequence>
<proteinExistence type="predicted"/>
<dbReference type="Pfam" id="PF00928">
    <property type="entry name" value="Adap_comp_sub"/>
    <property type="match status" value="1"/>
</dbReference>
<dbReference type="GO" id="GO:0016192">
    <property type="term" value="P:vesicle-mediated transport"/>
    <property type="evidence" value="ECO:0007669"/>
    <property type="project" value="InterPro"/>
</dbReference>
<comment type="subcellular location">
    <subcellularLocation>
        <location evidence="1">Endomembrane system</location>
    </subcellularLocation>
</comment>
<dbReference type="PANTHER" id="PTHR10529">
    <property type="entry name" value="AP COMPLEX SUBUNIT MU"/>
    <property type="match status" value="1"/>
</dbReference>
<dbReference type="WBParaSite" id="ACRNAN_scaffold1627.g6609.t1">
    <property type="protein sequence ID" value="ACRNAN_scaffold1627.g6609.t1"/>
    <property type="gene ID" value="ACRNAN_scaffold1627.g6609"/>
</dbReference>
<protein>
    <submittedName>
        <fullName evidence="7">MHD domain-containing protein</fullName>
    </submittedName>
</protein>
<keyword evidence="6" id="KW-1185">Reference proteome</keyword>
<dbReference type="InterPro" id="IPR028565">
    <property type="entry name" value="MHD"/>
</dbReference>
<evidence type="ECO:0000259" key="5">
    <source>
        <dbReference type="PROSITE" id="PS51072"/>
    </source>
</evidence>
<dbReference type="PROSITE" id="PS51072">
    <property type="entry name" value="MHD"/>
    <property type="match status" value="1"/>
</dbReference>
<dbReference type="InterPro" id="IPR001392">
    <property type="entry name" value="Clathrin_mu"/>
</dbReference>
<name>A0A914CYC8_9BILA</name>
<evidence type="ECO:0000256" key="1">
    <source>
        <dbReference type="ARBA" id="ARBA00004308"/>
    </source>
</evidence>
<dbReference type="SUPFAM" id="SSF49447">
    <property type="entry name" value="Second domain of Mu2 adaptin subunit (ap50) of ap2 adaptor"/>
    <property type="match status" value="1"/>
</dbReference>